<dbReference type="EMBL" id="KI914312">
    <property type="protein sequence ID" value="ETV89827.1"/>
    <property type="molecule type" value="Genomic_DNA"/>
</dbReference>
<dbReference type="RefSeq" id="XP_008881542.1">
    <property type="nucleotide sequence ID" value="XM_008883320.1"/>
</dbReference>
<proteinExistence type="predicted"/>
<evidence type="ECO:0000313" key="1">
    <source>
        <dbReference type="EMBL" id="ETV89827.1"/>
    </source>
</evidence>
<gene>
    <name evidence="1" type="ORF">H310_15335</name>
</gene>
<sequence length="58" mass="6342">MGILCITVVFVRLGDDEAPKVVLKKPQWQYLDTPIGRLARTLTMYSTASSTSTAKQAA</sequence>
<accession>A0A024T908</accession>
<dbReference type="VEuPathDB" id="FungiDB:H310_15335"/>
<dbReference type="GeneID" id="20092385"/>
<organism evidence="1">
    <name type="scientific">Aphanomyces invadans</name>
    <dbReference type="NCBI Taxonomy" id="157072"/>
    <lineage>
        <taxon>Eukaryota</taxon>
        <taxon>Sar</taxon>
        <taxon>Stramenopiles</taxon>
        <taxon>Oomycota</taxon>
        <taxon>Saprolegniomycetes</taxon>
        <taxon>Saprolegniales</taxon>
        <taxon>Verrucalvaceae</taxon>
        <taxon>Aphanomyces</taxon>
    </lineage>
</organism>
<feature type="non-terminal residue" evidence="1">
    <location>
        <position position="58"/>
    </location>
</feature>
<dbReference type="AlphaFoldDB" id="A0A024T908"/>
<name>A0A024T908_9STRA</name>
<protein>
    <submittedName>
        <fullName evidence="1">Uncharacterized protein</fullName>
    </submittedName>
</protein>
<reference evidence="1" key="1">
    <citation type="submission" date="2013-12" db="EMBL/GenBank/DDBJ databases">
        <title>The Genome Sequence of Aphanomyces invadans NJM9701.</title>
        <authorList>
            <consortium name="The Broad Institute Genomics Platform"/>
            <person name="Russ C."/>
            <person name="Tyler B."/>
            <person name="van West P."/>
            <person name="Dieguez-Uribeondo J."/>
            <person name="Young S.K."/>
            <person name="Zeng Q."/>
            <person name="Gargeya S."/>
            <person name="Fitzgerald M."/>
            <person name="Abouelleil A."/>
            <person name="Alvarado L."/>
            <person name="Chapman S.B."/>
            <person name="Gainer-Dewar J."/>
            <person name="Goldberg J."/>
            <person name="Griggs A."/>
            <person name="Gujja S."/>
            <person name="Hansen M."/>
            <person name="Howarth C."/>
            <person name="Imamovic A."/>
            <person name="Ireland A."/>
            <person name="Larimer J."/>
            <person name="McCowan C."/>
            <person name="Murphy C."/>
            <person name="Pearson M."/>
            <person name="Poon T.W."/>
            <person name="Priest M."/>
            <person name="Roberts A."/>
            <person name="Saif S."/>
            <person name="Shea T."/>
            <person name="Sykes S."/>
            <person name="Wortman J."/>
            <person name="Nusbaum C."/>
            <person name="Birren B."/>
        </authorList>
    </citation>
    <scope>NUCLEOTIDE SEQUENCE [LARGE SCALE GENOMIC DNA]</scope>
    <source>
        <strain evidence="1">NJM9701</strain>
    </source>
</reference>